<accession>A0A8E2F8J0</accession>
<keyword evidence="2" id="KW-1185">Reference proteome</keyword>
<dbReference type="AlphaFoldDB" id="A0A8E2F8J0"/>
<organism evidence="1 2">
    <name type="scientific">Glonium stellatum</name>
    <dbReference type="NCBI Taxonomy" id="574774"/>
    <lineage>
        <taxon>Eukaryota</taxon>
        <taxon>Fungi</taxon>
        <taxon>Dikarya</taxon>
        <taxon>Ascomycota</taxon>
        <taxon>Pezizomycotina</taxon>
        <taxon>Dothideomycetes</taxon>
        <taxon>Pleosporomycetidae</taxon>
        <taxon>Gloniales</taxon>
        <taxon>Gloniaceae</taxon>
        <taxon>Glonium</taxon>
    </lineage>
</organism>
<name>A0A8E2F8J0_9PEZI</name>
<sequence length="64" mass="6612">MAYCVRVISTAVKPTASTAVFQSILEASLHGVLGNAPGGSELIKTLSADFSKIRSLDSAVKFGV</sequence>
<evidence type="ECO:0000313" key="1">
    <source>
        <dbReference type="EMBL" id="OCL12396.1"/>
    </source>
</evidence>
<evidence type="ECO:0000313" key="2">
    <source>
        <dbReference type="Proteomes" id="UP000250140"/>
    </source>
</evidence>
<protein>
    <submittedName>
        <fullName evidence="1">Uncharacterized protein</fullName>
    </submittedName>
</protein>
<dbReference type="Proteomes" id="UP000250140">
    <property type="component" value="Unassembled WGS sequence"/>
</dbReference>
<reference evidence="1 2" key="1">
    <citation type="journal article" date="2016" name="Nat. Commun.">
        <title>Ectomycorrhizal ecology is imprinted in the genome of the dominant symbiotic fungus Cenococcum geophilum.</title>
        <authorList>
            <consortium name="DOE Joint Genome Institute"/>
            <person name="Peter M."/>
            <person name="Kohler A."/>
            <person name="Ohm R.A."/>
            <person name="Kuo A."/>
            <person name="Krutzmann J."/>
            <person name="Morin E."/>
            <person name="Arend M."/>
            <person name="Barry K.W."/>
            <person name="Binder M."/>
            <person name="Choi C."/>
            <person name="Clum A."/>
            <person name="Copeland A."/>
            <person name="Grisel N."/>
            <person name="Haridas S."/>
            <person name="Kipfer T."/>
            <person name="LaButti K."/>
            <person name="Lindquist E."/>
            <person name="Lipzen A."/>
            <person name="Maire R."/>
            <person name="Meier B."/>
            <person name="Mihaltcheva S."/>
            <person name="Molinier V."/>
            <person name="Murat C."/>
            <person name="Poggeler S."/>
            <person name="Quandt C.A."/>
            <person name="Sperisen C."/>
            <person name="Tritt A."/>
            <person name="Tisserant E."/>
            <person name="Crous P.W."/>
            <person name="Henrissat B."/>
            <person name="Nehls U."/>
            <person name="Egli S."/>
            <person name="Spatafora J.W."/>
            <person name="Grigoriev I.V."/>
            <person name="Martin F.M."/>
        </authorList>
    </citation>
    <scope>NUCLEOTIDE SEQUENCE [LARGE SCALE GENOMIC DNA]</scope>
    <source>
        <strain evidence="1 2">CBS 207.34</strain>
    </source>
</reference>
<gene>
    <name evidence="1" type="ORF">AOQ84DRAFT_352546</name>
</gene>
<dbReference type="EMBL" id="KV748881">
    <property type="protein sequence ID" value="OCL12396.1"/>
    <property type="molecule type" value="Genomic_DNA"/>
</dbReference>
<proteinExistence type="predicted"/>